<evidence type="ECO:0000259" key="3">
    <source>
        <dbReference type="Pfam" id="PF14159"/>
    </source>
</evidence>
<evidence type="ECO:0000256" key="2">
    <source>
        <dbReference type="SAM" id="Phobius"/>
    </source>
</evidence>
<proteinExistence type="predicted"/>
<keyword evidence="2" id="KW-1133">Transmembrane helix</keyword>
<dbReference type="PANTHER" id="PTHR33222">
    <property type="match status" value="1"/>
</dbReference>
<feature type="domain" description="Cyanobacterial aminoacyl-tRNA synthetase CAAD" evidence="3">
    <location>
        <begin position="135"/>
        <end position="210"/>
    </location>
</feature>
<dbReference type="Pfam" id="PF14159">
    <property type="entry name" value="CAAD"/>
    <property type="match status" value="1"/>
</dbReference>
<dbReference type="Proteomes" id="UP000593562">
    <property type="component" value="Unassembled WGS sequence"/>
</dbReference>
<gene>
    <name evidence="4" type="ORF">HS088_TW05G00050</name>
</gene>
<feature type="transmembrane region" description="Helical" evidence="2">
    <location>
        <begin position="139"/>
        <end position="162"/>
    </location>
</feature>
<reference evidence="4 5" key="1">
    <citation type="journal article" date="2020" name="Nat. Commun.">
        <title>Genome of Tripterygium wilfordii and identification of cytochrome P450 involved in triptolide biosynthesis.</title>
        <authorList>
            <person name="Tu L."/>
            <person name="Su P."/>
            <person name="Zhang Z."/>
            <person name="Gao L."/>
            <person name="Wang J."/>
            <person name="Hu T."/>
            <person name="Zhou J."/>
            <person name="Zhang Y."/>
            <person name="Zhao Y."/>
            <person name="Liu Y."/>
            <person name="Song Y."/>
            <person name="Tong Y."/>
            <person name="Lu Y."/>
            <person name="Yang J."/>
            <person name="Xu C."/>
            <person name="Jia M."/>
            <person name="Peters R.J."/>
            <person name="Huang L."/>
            <person name="Gao W."/>
        </authorList>
    </citation>
    <scope>NUCLEOTIDE SEQUENCE [LARGE SCALE GENOMIC DNA]</scope>
    <source>
        <strain evidence="5">cv. XIE 37</strain>
        <tissue evidence="4">Leaf</tissue>
    </source>
</reference>
<comment type="subcellular location">
    <subcellularLocation>
        <location evidence="1">Membrane</location>
        <topology evidence="1">Multi-pass membrane protein</topology>
    </subcellularLocation>
</comment>
<dbReference type="InterPro" id="IPR033344">
    <property type="entry name" value="CURT1"/>
</dbReference>
<dbReference type="AlphaFoldDB" id="A0A7J7DM20"/>
<dbReference type="OrthoDB" id="2014299at2759"/>
<dbReference type="InParanoid" id="A0A7J7DM20"/>
<evidence type="ECO:0000256" key="1">
    <source>
        <dbReference type="ARBA" id="ARBA00004141"/>
    </source>
</evidence>
<dbReference type="EMBL" id="JAAARO010000005">
    <property type="protein sequence ID" value="KAF5747329.1"/>
    <property type="molecule type" value="Genomic_DNA"/>
</dbReference>
<feature type="transmembrane region" description="Helical" evidence="2">
    <location>
        <begin position="174"/>
        <end position="190"/>
    </location>
</feature>
<dbReference type="PANTHER" id="PTHR33222:SF2">
    <property type="entry name" value="PROTEIN CURVATURE THYLAKOID 1D, CHLOROPLASTIC"/>
    <property type="match status" value="1"/>
</dbReference>
<evidence type="ECO:0000313" key="4">
    <source>
        <dbReference type="EMBL" id="KAF5747329.1"/>
    </source>
</evidence>
<sequence length="212" mass="23550">MELCTSQAFSNPSQMLQLNRRRILSANSLPLRSPPQYLFPRRISVTQSALGLYSRNLDFMKSLPRAASSEETSSGANKYAGEERDGAVAVEDVPTVEKSVYNENLQPEVPKAESPSDEQMLSSDFLSKLDIKLDSEDSYLFLIYGGGALVTLWLASAIVGAIDSIPVFPKLMEVVGLGYTVWFSTRYLIFKKNRDELVAKIEELKQQVLGSD</sequence>
<evidence type="ECO:0000313" key="5">
    <source>
        <dbReference type="Proteomes" id="UP000593562"/>
    </source>
</evidence>
<organism evidence="4 5">
    <name type="scientific">Tripterygium wilfordii</name>
    <name type="common">Thunder God vine</name>
    <dbReference type="NCBI Taxonomy" id="458696"/>
    <lineage>
        <taxon>Eukaryota</taxon>
        <taxon>Viridiplantae</taxon>
        <taxon>Streptophyta</taxon>
        <taxon>Embryophyta</taxon>
        <taxon>Tracheophyta</taxon>
        <taxon>Spermatophyta</taxon>
        <taxon>Magnoliopsida</taxon>
        <taxon>eudicotyledons</taxon>
        <taxon>Gunneridae</taxon>
        <taxon>Pentapetalae</taxon>
        <taxon>rosids</taxon>
        <taxon>fabids</taxon>
        <taxon>Celastrales</taxon>
        <taxon>Celastraceae</taxon>
        <taxon>Tripterygium</taxon>
    </lineage>
</organism>
<name>A0A7J7DM20_TRIWF</name>
<comment type="caution">
    <text evidence="4">The sequence shown here is derived from an EMBL/GenBank/DDBJ whole genome shotgun (WGS) entry which is preliminary data.</text>
</comment>
<accession>A0A7J7DM20</accession>
<dbReference type="InterPro" id="IPR025564">
    <property type="entry name" value="CAAD_dom"/>
</dbReference>
<keyword evidence="2" id="KW-0472">Membrane</keyword>
<protein>
    <recommendedName>
        <fullName evidence="3">Cyanobacterial aminoacyl-tRNA synthetase CAAD domain-containing protein</fullName>
    </recommendedName>
</protein>
<keyword evidence="5" id="KW-1185">Reference proteome</keyword>
<dbReference type="GO" id="GO:0009535">
    <property type="term" value="C:chloroplast thylakoid membrane"/>
    <property type="evidence" value="ECO:0007669"/>
    <property type="project" value="TreeGrafter"/>
</dbReference>
<dbReference type="FunCoup" id="A0A7J7DM20">
    <property type="interactions" value="336"/>
</dbReference>
<keyword evidence="2" id="KW-0812">Transmembrane</keyword>